<proteinExistence type="inferred from homology"/>
<evidence type="ECO:0000256" key="5">
    <source>
        <dbReference type="ARBA" id="ARBA00022989"/>
    </source>
</evidence>
<feature type="transmembrane region" description="Helical" evidence="9">
    <location>
        <begin position="328"/>
        <end position="346"/>
    </location>
</feature>
<keyword evidence="11" id="KW-1185">Reference proteome</keyword>
<feature type="transmembrane region" description="Helical" evidence="9">
    <location>
        <begin position="113"/>
        <end position="130"/>
    </location>
</feature>
<evidence type="ECO:0000313" key="11">
    <source>
        <dbReference type="Proteomes" id="UP000521922"/>
    </source>
</evidence>
<dbReference type="InterPro" id="IPR026030">
    <property type="entry name" value="Pur-cyt_permease_Fcy2/21/22"/>
</dbReference>
<feature type="compositionally biased region" description="Basic and acidic residues" evidence="8">
    <location>
        <begin position="14"/>
        <end position="25"/>
    </location>
</feature>
<feature type="transmembrane region" description="Helical" evidence="9">
    <location>
        <begin position="288"/>
        <end position="307"/>
    </location>
</feature>
<evidence type="ECO:0000256" key="9">
    <source>
        <dbReference type="SAM" id="Phobius"/>
    </source>
</evidence>
<feature type="transmembrane region" description="Helical" evidence="9">
    <location>
        <begin position="136"/>
        <end position="163"/>
    </location>
</feature>
<evidence type="ECO:0000313" key="10">
    <source>
        <dbReference type="EMBL" id="NYD23633.1"/>
    </source>
</evidence>
<dbReference type="Proteomes" id="UP000521922">
    <property type="component" value="Unassembled WGS sequence"/>
</dbReference>
<feature type="compositionally biased region" description="Low complexity" evidence="8">
    <location>
        <begin position="1"/>
        <end position="12"/>
    </location>
</feature>
<evidence type="ECO:0000256" key="3">
    <source>
        <dbReference type="ARBA" id="ARBA00022448"/>
    </source>
</evidence>
<name>A0A7Y9J233_9ACTN</name>
<organism evidence="10 11">
    <name type="scientific">Kineococcus aurantiacus</name>
    <dbReference type="NCBI Taxonomy" id="37633"/>
    <lineage>
        <taxon>Bacteria</taxon>
        <taxon>Bacillati</taxon>
        <taxon>Actinomycetota</taxon>
        <taxon>Actinomycetes</taxon>
        <taxon>Kineosporiales</taxon>
        <taxon>Kineosporiaceae</taxon>
        <taxon>Kineococcus</taxon>
    </lineage>
</organism>
<keyword evidence="6 7" id="KW-0472">Membrane</keyword>
<dbReference type="Gene3D" id="1.10.4160.10">
    <property type="entry name" value="Hydantoin permease"/>
    <property type="match status" value="1"/>
</dbReference>
<evidence type="ECO:0000256" key="7">
    <source>
        <dbReference type="PIRNR" id="PIRNR002744"/>
    </source>
</evidence>
<comment type="similarity">
    <text evidence="2 7">Belongs to the purine-cytosine permease (2.A.39) family.</text>
</comment>
<keyword evidence="4 9" id="KW-0812">Transmembrane</keyword>
<evidence type="ECO:0000256" key="2">
    <source>
        <dbReference type="ARBA" id="ARBA00008974"/>
    </source>
</evidence>
<dbReference type="InterPro" id="IPR001248">
    <property type="entry name" value="Pur-cyt_permease"/>
</dbReference>
<evidence type="ECO:0000256" key="1">
    <source>
        <dbReference type="ARBA" id="ARBA00004141"/>
    </source>
</evidence>
<dbReference type="PANTHER" id="PTHR31806">
    <property type="entry name" value="PURINE-CYTOSINE PERMEASE FCY2-RELATED"/>
    <property type="match status" value="1"/>
</dbReference>
<reference evidence="10 11" key="1">
    <citation type="submission" date="2020-07" db="EMBL/GenBank/DDBJ databases">
        <title>Sequencing the genomes of 1000 actinobacteria strains.</title>
        <authorList>
            <person name="Klenk H.-P."/>
        </authorList>
    </citation>
    <scope>NUCLEOTIDE SEQUENCE [LARGE SCALE GENOMIC DNA]</scope>
    <source>
        <strain evidence="10 11">DSM 7487</strain>
    </source>
</reference>
<keyword evidence="3 7" id="KW-0813">Transport</keyword>
<dbReference type="PIRSF" id="PIRSF002744">
    <property type="entry name" value="Pur-cyt_permease"/>
    <property type="match status" value="1"/>
</dbReference>
<dbReference type="EMBL" id="JACCBB010000001">
    <property type="protein sequence ID" value="NYD23633.1"/>
    <property type="molecule type" value="Genomic_DNA"/>
</dbReference>
<sequence length="455" mass="46881">MTAQPTTAAPATRVRPETVEKRSTETIPLAERRGRPAHLAWTWSSPNLEFATVFVGVLATQAFGLTFTQAAAALLLGNGLAALSHAVLSARGPATGVPQMVLGRVAFGHRGNLLPSALMAVMAGFGWFAVNSVSAAFALSALTTLPALVCLVAVVLVQIAVAALGHDLVHLFERYAAVALAVVFAVVAVLTFAKADYSVVPATPGGTGGFLLAVATAWGYTAGWNPYATDYTRYLRPGTGPAAGRAAGLGLFASTSVLMLAGAASALIPGAVSDNPTEAFTSHLPGPLADVTLLAIALGAVCANILNVYSGSMSFLAMGFTSLTRRRAVVPVAFGVVGFLLAWAGLSDAGHAYEQFLLVIAYWIAPWLGVVLVDQFARRGQDLQPLLHDRGFRNPSGLVAMLAGLVVSVVLFANQEAYVGPVAAAVPGIGDLTALVGFLLAAGLYAVLPRRGARP</sequence>
<dbReference type="RefSeq" id="WP_179753496.1">
    <property type="nucleotide sequence ID" value="NZ_BAAAGN010000016.1"/>
</dbReference>
<accession>A0A7Y9J233</accession>
<feature type="region of interest" description="Disordered" evidence="8">
    <location>
        <begin position="1"/>
        <end position="25"/>
    </location>
</feature>
<dbReference type="GO" id="GO:0005886">
    <property type="term" value="C:plasma membrane"/>
    <property type="evidence" value="ECO:0007669"/>
    <property type="project" value="TreeGrafter"/>
</dbReference>
<feature type="transmembrane region" description="Helical" evidence="9">
    <location>
        <begin position="425"/>
        <end position="448"/>
    </location>
</feature>
<feature type="transmembrane region" description="Helical" evidence="9">
    <location>
        <begin position="352"/>
        <end position="373"/>
    </location>
</feature>
<evidence type="ECO:0000256" key="8">
    <source>
        <dbReference type="SAM" id="MobiDB-lite"/>
    </source>
</evidence>
<keyword evidence="5 9" id="KW-1133">Transmembrane helix</keyword>
<gene>
    <name evidence="10" type="ORF">BJ968_003173</name>
</gene>
<dbReference type="GO" id="GO:0022857">
    <property type="term" value="F:transmembrane transporter activity"/>
    <property type="evidence" value="ECO:0007669"/>
    <property type="project" value="InterPro"/>
</dbReference>
<comment type="caution">
    <text evidence="10">The sequence shown here is derived from an EMBL/GenBank/DDBJ whole genome shotgun (WGS) entry which is preliminary data.</text>
</comment>
<feature type="transmembrane region" description="Helical" evidence="9">
    <location>
        <begin position="246"/>
        <end position="268"/>
    </location>
</feature>
<feature type="transmembrane region" description="Helical" evidence="9">
    <location>
        <begin position="175"/>
        <end position="193"/>
    </location>
</feature>
<protein>
    <submittedName>
        <fullName evidence="10">Purine-cytosine permease-like protein</fullName>
    </submittedName>
</protein>
<dbReference type="PANTHER" id="PTHR31806:SF1">
    <property type="entry name" value="PURINE-CYTOSINE PERMEASE FCY2-RELATED"/>
    <property type="match status" value="1"/>
</dbReference>
<feature type="transmembrane region" description="Helical" evidence="9">
    <location>
        <begin position="205"/>
        <end position="225"/>
    </location>
</feature>
<evidence type="ECO:0000256" key="6">
    <source>
        <dbReference type="ARBA" id="ARBA00023136"/>
    </source>
</evidence>
<comment type="subcellular location">
    <subcellularLocation>
        <location evidence="1">Membrane</location>
        <topology evidence="1">Multi-pass membrane protein</topology>
    </subcellularLocation>
</comment>
<dbReference type="Pfam" id="PF02133">
    <property type="entry name" value="Transp_cyt_pur"/>
    <property type="match status" value="1"/>
</dbReference>
<feature type="transmembrane region" description="Helical" evidence="9">
    <location>
        <begin position="394"/>
        <end position="413"/>
    </location>
</feature>
<dbReference type="AlphaFoldDB" id="A0A7Y9J233"/>
<evidence type="ECO:0000256" key="4">
    <source>
        <dbReference type="ARBA" id="ARBA00022692"/>
    </source>
</evidence>